<keyword evidence="6" id="KW-0460">Magnesium</keyword>
<dbReference type="GO" id="GO:0008408">
    <property type="term" value="F:3'-5' exonuclease activity"/>
    <property type="evidence" value="ECO:0007669"/>
    <property type="project" value="InterPro"/>
</dbReference>
<keyword evidence="7" id="KW-0539">Nucleus</keyword>
<dbReference type="GO" id="GO:0005634">
    <property type="term" value="C:nucleus"/>
    <property type="evidence" value="ECO:0007669"/>
    <property type="project" value="UniProtKB-SubCell"/>
</dbReference>
<dbReference type="Gene3D" id="3.30.420.10">
    <property type="entry name" value="Ribonuclease H-like superfamily/Ribonuclease H"/>
    <property type="match status" value="1"/>
</dbReference>
<dbReference type="AlphaFoldDB" id="A0AB34IY09"/>
<keyword evidence="12" id="KW-1185">Reference proteome</keyword>
<dbReference type="GO" id="GO:0046872">
    <property type="term" value="F:metal ion binding"/>
    <property type="evidence" value="ECO:0007669"/>
    <property type="project" value="UniProtKB-KW"/>
</dbReference>
<evidence type="ECO:0000259" key="10">
    <source>
        <dbReference type="Pfam" id="PF01612"/>
    </source>
</evidence>
<dbReference type="SUPFAM" id="SSF53098">
    <property type="entry name" value="Ribonuclease H-like"/>
    <property type="match status" value="1"/>
</dbReference>
<evidence type="ECO:0000313" key="11">
    <source>
        <dbReference type="EMBL" id="KAL1507968.1"/>
    </source>
</evidence>
<evidence type="ECO:0000256" key="7">
    <source>
        <dbReference type="ARBA" id="ARBA00023242"/>
    </source>
</evidence>
<dbReference type="InterPro" id="IPR051132">
    <property type="entry name" value="3-5_Exonuclease_domain"/>
</dbReference>
<keyword evidence="2" id="KW-0540">Nuclease</keyword>
<evidence type="ECO:0000256" key="1">
    <source>
        <dbReference type="ARBA" id="ARBA00004123"/>
    </source>
</evidence>
<dbReference type="InterPro" id="IPR002562">
    <property type="entry name" value="3'-5'_exonuclease_dom"/>
</dbReference>
<keyword evidence="4" id="KW-0378">Hydrolase</keyword>
<accession>A0AB34IY09</accession>
<evidence type="ECO:0000256" key="3">
    <source>
        <dbReference type="ARBA" id="ARBA00022723"/>
    </source>
</evidence>
<evidence type="ECO:0000256" key="9">
    <source>
        <dbReference type="ARBA" id="ARBA00042761"/>
    </source>
</evidence>
<dbReference type="GO" id="GO:0003676">
    <property type="term" value="F:nucleic acid binding"/>
    <property type="evidence" value="ECO:0007669"/>
    <property type="project" value="InterPro"/>
</dbReference>
<evidence type="ECO:0000256" key="4">
    <source>
        <dbReference type="ARBA" id="ARBA00022801"/>
    </source>
</evidence>
<dbReference type="Pfam" id="PF01612">
    <property type="entry name" value="DNA_pol_A_exo1"/>
    <property type="match status" value="1"/>
</dbReference>
<comment type="subcellular location">
    <subcellularLocation>
        <location evidence="1">Nucleus</location>
    </subcellularLocation>
</comment>
<evidence type="ECO:0000256" key="8">
    <source>
        <dbReference type="ARBA" id="ARBA00040531"/>
    </source>
</evidence>
<evidence type="ECO:0000256" key="6">
    <source>
        <dbReference type="ARBA" id="ARBA00022842"/>
    </source>
</evidence>
<dbReference type="GO" id="GO:0006139">
    <property type="term" value="P:nucleobase-containing compound metabolic process"/>
    <property type="evidence" value="ECO:0007669"/>
    <property type="project" value="InterPro"/>
</dbReference>
<protein>
    <recommendedName>
        <fullName evidence="8">3'-5' exonuclease</fullName>
    </recommendedName>
    <alternativeName>
        <fullName evidence="9">Werner Syndrome-like exonuclease</fullName>
    </alternativeName>
</protein>
<evidence type="ECO:0000256" key="2">
    <source>
        <dbReference type="ARBA" id="ARBA00022722"/>
    </source>
</evidence>
<evidence type="ECO:0000256" key="5">
    <source>
        <dbReference type="ARBA" id="ARBA00022839"/>
    </source>
</evidence>
<dbReference type="Proteomes" id="UP001515480">
    <property type="component" value="Unassembled WGS sequence"/>
</dbReference>
<evidence type="ECO:0000313" key="12">
    <source>
        <dbReference type="Proteomes" id="UP001515480"/>
    </source>
</evidence>
<dbReference type="PANTHER" id="PTHR13620:SF109">
    <property type="entry name" value="3'-5' EXONUCLEASE"/>
    <property type="match status" value="1"/>
</dbReference>
<gene>
    <name evidence="11" type="ORF">AB1Y20_007572</name>
</gene>
<comment type="caution">
    <text evidence="11">The sequence shown here is derived from an EMBL/GenBank/DDBJ whole genome shotgun (WGS) entry which is preliminary data.</text>
</comment>
<dbReference type="EMBL" id="JBGBPQ010000017">
    <property type="protein sequence ID" value="KAL1507968.1"/>
    <property type="molecule type" value="Genomic_DNA"/>
</dbReference>
<proteinExistence type="predicted"/>
<name>A0AB34IY09_PRYPA</name>
<reference evidence="11 12" key="1">
    <citation type="journal article" date="2024" name="Science">
        <title>Giant polyketide synthase enzymes in the biosynthesis of giant marine polyether toxins.</title>
        <authorList>
            <person name="Fallon T.R."/>
            <person name="Shende V.V."/>
            <person name="Wierzbicki I.H."/>
            <person name="Pendleton A.L."/>
            <person name="Watervoot N.F."/>
            <person name="Auber R.P."/>
            <person name="Gonzalez D.J."/>
            <person name="Wisecaver J.H."/>
            <person name="Moore B.S."/>
        </authorList>
    </citation>
    <scope>NUCLEOTIDE SEQUENCE [LARGE SCALE GENOMIC DNA]</scope>
    <source>
        <strain evidence="11 12">12B1</strain>
    </source>
</reference>
<keyword evidence="5" id="KW-0269">Exonuclease</keyword>
<organism evidence="11 12">
    <name type="scientific">Prymnesium parvum</name>
    <name type="common">Toxic golden alga</name>
    <dbReference type="NCBI Taxonomy" id="97485"/>
    <lineage>
        <taxon>Eukaryota</taxon>
        <taxon>Haptista</taxon>
        <taxon>Haptophyta</taxon>
        <taxon>Prymnesiophyceae</taxon>
        <taxon>Prymnesiales</taxon>
        <taxon>Prymnesiaceae</taxon>
        <taxon>Prymnesium</taxon>
    </lineage>
</organism>
<dbReference type="InterPro" id="IPR012337">
    <property type="entry name" value="RNaseH-like_sf"/>
</dbReference>
<dbReference type="InterPro" id="IPR036397">
    <property type="entry name" value="RNaseH_sf"/>
</dbReference>
<feature type="domain" description="3'-5' exonuclease" evidence="10">
    <location>
        <begin position="160"/>
        <end position="291"/>
    </location>
</feature>
<sequence>MLWLLLHQVRPADRCIKWAHQPRARAAMQHARHRIGNLLPAPCADQESLLRAVVSKIPPSSRVSISQLRSLMGIYAKDLCGTPMQHVPGSLELSMQSLLRPTAHPEQWVTPEDPVEWHDPRPPAEQFTRCLNGLIPNTTTWISNEPEQCDALVEALGLDCSPHIGFDTEWTPVMVRGQKPQLELMQLATSSSCLLVRVGQMKGHLPPRLLRMLNSDTPLKVGRGIKGDVSILRSMGHSVSGATELPGTEGLKSLARKVGLKPPSEKGFMTNWAARHLAEDKLMYAAFDAFAAEAVFAMSSPLLSRGASRKGKTRSQAAKKKR</sequence>
<dbReference type="PANTHER" id="PTHR13620">
    <property type="entry name" value="3-5 EXONUCLEASE"/>
    <property type="match status" value="1"/>
</dbReference>
<keyword evidence="3" id="KW-0479">Metal-binding</keyword>